<keyword evidence="4 6" id="KW-1133">Transmembrane helix</keyword>
<dbReference type="GO" id="GO:0022857">
    <property type="term" value="F:transmembrane transporter activity"/>
    <property type="evidence" value="ECO:0007669"/>
    <property type="project" value="InterPro"/>
</dbReference>
<keyword evidence="2" id="KW-1003">Cell membrane</keyword>
<evidence type="ECO:0000313" key="7">
    <source>
        <dbReference type="EMBL" id="TKC99305.1"/>
    </source>
</evidence>
<dbReference type="OrthoDB" id="127638at2"/>
<dbReference type="InterPro" id="IPR050367">
    <property type="entry name" value="APC_superfamily"/>
</dbReference>
<evidence type="ECO:0000256" key="2">
    <source>
        <dbReference type="ARBA" id="ARBA00022475"/>
    </source>
</evidence>
<keyword evidence="3 6" id="KW-0812">Transmembrane</keyword>
<sequence length="459" mass="47971">MTTPPGQQPQGLERALGLTALTIFGIGDILGTGVYGLMGRIAGMTGTAAWVSCVIAGITASLTGLTYAELASRYPKAGGAAHFCHMVYDNAFVTFFVTFFVGLSGVFSTATGARIIGNYALALFPDAPPIARDHLVPFVFVFLLGAIAMRGIVLSSAANAVCTVIEVSGLLLIIALGARFIGSVNYLDFASAAAPYQGTPAALLAVSGASLAFYAFIGFEDLANLSEEVVHPERNVPLGICLSVVATILVYCLVALVAVSVMAPAALGESQSPLIDVVRKAAPGFPLWIYTVIPVFAAFNTALLNLLMTSRLLYGMSRRGLGVLPPLLSYVHPVWRTPVVGVGVAATVICVLLLCFRDIKTLASGTSTLLLAVFILLHIALIRIKRNPAAPRAAFPVPLAIPVLGVASCAGLLMRQDTTALRAAAVLGLAALVVYAVQRIIHGKSGRTRDGDARRPPRD</sequence>
<name>A0A4U1IXG5_9BACT</name>
<dbReference type="EMBL" id="SSMQ01000058">
    <property type="protein sequence ID" value="TKC99305.1"/>
    <property type="molecule type" value="Genomic_DNA"/>
</dbReference>
<gene>
    <name evidence="7" type="ORF">E8A74_38470</name>
</gene>
<evidence type="ECO:0000313" key="8">
    <source>
        <dbReference type="Proteomes" id="UP000309215"/>
    </source>
</evidence>
<feature type="transmembrane region" description="Helical" evidence="6">
    <location>
        <begin position="135"/>
        <end position="153"/>
    </location>
</feature>
<dbReference type="PANTHER" id="PTHR42770:SF7">
    <property type="entry name" value="MEMBRANE PROTEIN"/>
    <property type="match status" value="1"/>
</dbReference>
<evidence type="ECO:0000256" key="4">
    <source>
        <dbReference type="ARBA" id="ARBA00022989"/>
    </source>
</evidence>
<proteinExistence type="predicted"/>
<evidence type="ECO:0000256" key="3">
    <source>
        <dbReference type="ARBA" id="ARBA00022692"/>
    </source>
</evidence>
<dbReference type="AlphaFoldDB" id="A0A4U1IXG5"/>
<feature type="transmembrane region" description="Helical" evidence="6">
    <location>
        <begin position="201"/>
        <end position="219"/>
    </location>
</feature>
<accession>A0A4U1IXG5</accession>
<evidence type="ECO:0000256" key="6">
    <source>
        <dbReference type="SAM" id="Phobius"/>
    </source>
</evidence>
<feature type="transmembrane region" description="Helical" evidence="6">
    <location>
        <begin position="15"/>
        <end position="37"/>
    </location>
</feature>
<dbReference type="Proteomes" id="UP000309215">
    <property type="component" value="Unassembled WGS sequence"/>
</dbReference>
<evidence type="ECO:0000256" key="1">
    <source>
        <dbReference type="ARBA" id="ARBA00004651"/>
    </source>
</evidence>
<dbReference type="Pfam" id="PF13520">
    <property type="entry name" value="AA_permease_2"/>
    <property type="match status" value="1"/>
</dbReference>
<dbReference type="PIRSF" id="PIRSF006060">
    <property type="entry name" value="AA_transporter"/>
    <property type="match status" value="1"/>
</dbReference>
<dbReference type="Gene3D" id="1.20.1740.10">
    <property type="entry name" value="Amino acid/polyamine transporter I"/>
    <property type="match status" value="1"/>
</dbReference>
<feature type="transmembrane region" description="Helical" evidence="6">
    <location>
        <begin position="393"/>
        <end position="414"/>
    </location>
</feature>
<dbReference type="PANTHER" id="PTHR42770">
    <property type="entry name" value="AMINO ACID TRANSPORTER-RELATED"/>
    <property type="match status" value="1"/>
</dbReference>
<keyword evidence="8" id="KW-1185">Reference proteome</keyword>
<evidence type="ECO:0000256" key="5">
    <source>
        <dbReference type="ARBA" id="ARBA00023136"/>
    </source>
</evidence>
<dbReference type="GO" id="GO:0005886">
    <property type="term" value="C:plasma membrane"/>
    <property type="evidence" value="ECO:0007669"/>
    <property type="project" value="UniProtKB-SubCell"/>
</dbReference>
<comment type="subcellular location">
    <subcellularLocation>
        <location evidence="1">Cell membrane</location>
        <topology evidence="1">Multi-pass membrane protein</topology>
    </subcellularLocation>
</comment>
<reference evidence="7 8" key="1">
    <citation type="submission" date="2019-04" db="EMBL/GenBank/DDBJ databases">
        <authorList>
            <person name="Li Y."/>
            <person name="Wang J."/>
        </authorList>
    </citation>
    <scope>NUCLEOTIDE SEQUENCE [LARGE SCALE GENOMIC DNA]</scope>
    <source>
        <strain evidence="7 8">DSM 14668</strain>
    </source>
</reference>
<feature type="transmembrane region" description="Helical" evidence="6">
    <location>
        <begin position="287"/>
        <end position="314"/>
    </location>
</feature>
<organism evidence="7 8">
    <name type="scientific">Polyangium fumosum</name>
    <dbReference type="NCBI Taxonomy" id="889272"/>
    <lineage>
        <taxon>Bacteria</taxon>
        <taxon>Pseudomonadati</taxon>
        <taxon>Myxococcota</taxon>
        <taxon>Polyangia</taxon>
        <taxon>Polyangiales</taxon>
        <taxon>Polyangiaceae</taxon>
        <taxon>Polyangium</taxon>
    </lineage>
</organism>
<keyword evidence="5 6" id="KW-0472">Membrane</keyword>
<feature type="transmembrane region" description="Helical" evidence="6">
    <location>
        <begin position="362"/>
        <end position="381"/>
    </location>
</feature>
<dbReference type="InterPro" id="IPR002293">
    <property type="entry name" value="AA/rel_permease1"/>
</dbReference>
<comment type="caution">
    <text evidence="7">The sequence shown here is derived from an EMBL/GenBank/DDBJ whole genome shotgun (WGS) entry which is preliminary data.</text>
</comment>
<feature type="transmembrane region" description="Helical" evidence="6">
    <location>
        <begin position="420"/>
        <end position="437"/>
    </location>
</feature>
<dbReference type="RefSeq" id="WP_136934094.1">
    <property type="nucleotide sequence ID" value="NZ_SSMQ01000058.1"/>
</dbReference>
<feature type="transmembrane region" description="Helical" evidence="6">
    <location>
        <begin position="334"/>
        <end position="356"/>
    </location>
</feature>
<feature type="transmembrane region" description="Helical" evidence="6">
    <location>
        <begin position="91"/>
        <end position="115"/>
    </location>
</feature>
<feature type="transmembrane region" description="Helical" evidence="6">
    <location>
        <begin position="49"/>
        <end position="70"/>
    </location>
</feature>
<feature type="transmembrane region" description="Helical" evidence="6">
    <location>
        <begin position="240"/>
        <end position="267"/>
    </location>
</feature>
<protein>
    <submittedName>
        <fullName evidence="7">Amino acid permease</fullName>
    </submittedName>
</protein>
<feature type="transmembrane region" description="Helical" evidence="6">
    <location>
        <begin position="160"/>
        <end position="181"/>
    </location>
</feature>